<dbReference type="GO" id="GO:0016779">
    <property type="term" value="F:nucleotidyltransferase activity"/>
    <property type="evidence" value="ECO:0007669"/>
    <property type="project" value="InterPro"/>
</dbReference>
<dbReference type="GO" id="GO:0051607">
    <property type="term" value="P:defense response to virus"/>
    <property type="evidence" value="ECO:0007669"/>
    <property type="project" value="UniProtKB-KW"/>
</dbReference>
<dbReference type="InterPro" id="IPR006116">
    <property type="entry name" value="NT_2-5OAS_ClassI-CCAase"/>
</dbReference>
<dbReference type="InterPro" id="IPR043519">
    <property type="entry name" value="NT_sf"/>
</dbReference>
<proteinExistence type="predicted"/>
<dbReference type="AlphaFoldDB" id="A0A937XIX6"/>
<dbReference type="EMBL" id="VGIR01000149">
    <property type="protein sequence ID" value="MBM3332836.1"/>
    <property type="molecule type" value="Genomic_DNA"/>
</dbReference>
<dbReference type="Proteomes" id="UP000779900">
    <property type="component" value="Unassembled WGS sequence"/>
</dbReference>
<comment type="caution">
    <text evidence="2">The sequence shown here is derived from an EMBL/GenBank/DDBJ whole genome shotgun (WGS) entry which is preliminary data.</text>
</comment>
<protein>
    <submittedName>
        <fullName evidence="2">Nucleotidyltransferase</fullName>
    </submittedName>
</protein>
<evidence type="ECO:0000313" key="2">
    <source>
        <dbReference type="EMBL" id="MBM3332836.1"/>
    </source>
</evidence>
<sequence>MATTVDEGFRNFLPRLTPTATESDAAKKHRTSISECLKSNFGMTRFFRTGSFGNGTSIRGYSDVDYFAEIPRDKLTQVSTNALQKVRLALDTRFPDTGVAVRTPAVVVPFGTDASETTEVVPADYIRDEQGHALYDMPDFGGGWMRASPDAQLAYVVYWDDKLDRKVRPLVRFLKAWRCFRDVPISSFYLEMRTAKYAATQESIYYPIDVKVLLKQLWDCQLAAAQDPTVVGGYIHACSTEAMTKDALSKLETALVRAEKARDAEKEGKTEDAFYWWRLLYNYEFPAYG</sequence>
<evidence type="ECO:0000256" key="1">
    <source>
        <dbReference type="ARBA" id="ARBA00023118"/>
    </source>
</evidence>
<dbReference type="SUPFAM" id="SSF81301">
    <property type="entry name" value="Nucleotidyltransferase"/>
    <property type="match status" value="1"/>
</dbReference>
<accession>A0A937XIX6</accession>
<reference evidence="2" key="1">
    <citation type="submission" date="2019-03" db="EMBL/GenBank/DDBJ databases">
        <title>Lake Tanganyika Metagenome-Assembled Genomes (MAGs).</title>
        <authorList>
            <person name="Tran P."/>
        </authorList>
    </citation>
    <scope>NUCLEOTIDE SEQUENCE</scope>
    <source>
        <strain evidence="2">K_DeepCast_150m_m2_040</strain>
    </source>
</reference>
<dbReference type="CDD" id="cd05400">
    <property type="entry name" value="NT_2-5OAS_ClassI-CCAase"/>
    <property type="match status" value="1"/>
</dbReference>
<keyword evidence="1" id="KW-0051">Antiviral defense</keyword>
<gene>
    <name evidence="2" type="ORF">FJY68_13480</name>
</gene>
<dbReference type="Pfam" id="PF18144">
    <property type="entry name" value="SMODS"/>
    <property type="match status" value="1"/>
</dbReference>
<name>A0A937XIX6_UNCW3</name>
<evidence type="ECO:0000313" key="3">
    <source>
        <dbReference type="Proteomes" id="UP000779900"/>
    </source>
</evidence>
<organism evidence="2 3">
    <name type="scientific">candidate division WOR-3 bacterium</name>
    <dbReference type="NCBI Taxonomy" id="2052148"/>
    <lineage>
        <taxon>Bacteria</taxon>
        <taxon>Bacteria division WOR-3</taxon>
    </lineage>
</organism>